<feature type="domain" description="NAD-dependent epimerase/dehydratase" evidence="1">
    <location>
        <begin position="3"/>
        <end position="223"/>
    </location>
</feature>
<dbReference type="InterPro" id="IPR036291">
    <property type="entry name" value="NAD(P)-bd_dom_sf"/>
</dbReference>
<dbReference type="Gene3D" id="3.40.50.720">
    <property type="entry name" value="NAD(P)-binding Rossmann-like Domain"/>
    <property type="match status" value="1"/>
</dbReference>
<protein>
    <submittedName>
        <fullName evidence="2">NAD-dependent epimerase/dehydratase family protein</fullName>
    </submittedName>
</protein>
<proteinExistence type="predicted"/>
<name>A0ABS5J448_9BACT</name>
<dbReference type="RefSeq" id="WP_211975040.1">
    <property type="nucleotide sequence ID" value="NZ_CBFHAM010000023.1"/>
</dbReference>
<evidence type="ECO:0000259" key="1">
    <source>
        <dbReference type="Pfam" id="PF01370"/>
    </source>
</evidence>
<accession>A0ABS5J448</accession>
<dbReference type="InterPro" id="IPR001509">
    <property type="entry name" value="Epimerase_deHydtase"/>
</dbReference>
<dbReference type="InterPro" id="IPR051783">
    <property type="entry name" value="NAD(P)-dependent_oxidoreduct"/>
</dbReference>
<gene>
    <name evidence="2" type="ORF">KE626_21555</name>
</gene>
<dbReference type="Proteomes" id="UP000676386">
    <property type="component" value="Unassembled WGS sequence"/>
</dbReference>
<dbReference type="Pfam" id="PF01370">
    <property type="entry name" value="Epimerase"/>
    <property type="match status" value="1"/>
</dbReference>
<evidence type="ECO:0000313" key="2">
    <source>
        <dbReference type="EMBL" id="MBS0029925.1"/>
    </source>
</evidence>
<evidence type="ECO:0000313" key="3">
    <source>
        <dbReference type="Proteomes" id="UP000676386"/>
    </source>
</evidence>
<sequence length="326" mass="35394">MRIAITGASGYIGTVLTPLLLSNGHTLKVFTRKPLPDSSPDGVTFVYGNLLDNDSLQNLVEGADVVIHLAAMISVNDAPDETLFRVNTGGTRLLAAAALQAGVKRFIHLSSVTAYSQAPYDEPMDETRPPANDQQHSYDHSKAVSQAIALEYNGNGMEVIVLAPTAVMGPYDQQPSLIGKAVVNIYNRKIPALFPGGVDFVDVRDVAGAIVSAMSSGTPGKAYLLSGEWASLVTLSREIGRIKGKRISLPVVPLWLVFSLLPLVRMLARLRGGAPFYTRQSVYNLIYSNKKINHSQARAELKFRPRAFTATLQDTIDWFKKTGAIR</sequence>
<dbReference type="PANTHER" id="PTHR48079:SF6">
    <property type="entry name" value="NAD(P)-BINDING DOMAIN-CONTAINING PROTEIN-RELATED"/>
    <property type="match status" value="1"/>
</dbReference>
<dbReference type="SUPFAM" id="SSF51735">
    <property type="entry name" value="NAD(P)-binding Rossmann-fold domains"/>
    <property type="match status" value="1"/>
</dbReference>
<keyword evidence="3" id="KW-1185">Reference proteome</keyword>
<dbReference type="PANTHER" id="PTHR48079">
    <property type="entry name" value="PROTEIN YEEZ"/>
    <property type="match status" value="1"/>
</dbReference>
<comment type="caution">
    <text evidence="2">The sequence shown here is derived from an EMBL/GenBank/DDBJ whole genome shotgun (WGS) entry which is preliminary data.</text>
</comment>
<reference evidence="2 3" key="1">
    <citation type="submission" date="2021-04" db="EMBL/GenBank/DDBJ databases">
        <title>Chitinophaga sp. nov., isolated from the rhizosphere soil.</title>
        <authorList>
            <person name="He S."/>
        </authorList>
    </citation>
    <scope>NUCLEOTIDE SEQUENCE [LARGE SCALE GENOMIC DNA]</scope>
    <source>
        <strain evidence="2 3">2R12</strain>
    </source>
</reference>
<dbReference type="EMBL" id="JAGTXB010000011">
    <property type="protein sequence ID" value="MBS0029925.1"/>
    <property type="molecule type" value="Genomic_DNA"/>
</dbReference>
<organism evidence="2 3">
    <name type="scientific">Chitinophaga hostae</name>
    <dbReference type="NCBI Taxonomy" id="2831022"/>
    <lineage>
        <taxon>Bacteria</taxon>
        <taxon>Pseudomonadati</taxon>
        <taxon>Bacteroidota</taxon>
        <taxon>Chitinophagia</taxon>
        <taxon>Chitinophagales</taxon>
        <taxon>Chitinophagaceae</taxon>
        <taxon>Chitinophaga</taxon>
    </lineage>
</organism>